<dbReference type="PANTHER" id="PTHR21666">
    <property type="entry name" value="PEPTIDASE-RELATED"/>
    <property type="match status" value="1"/>
</dbReference>
<dbReference type="PANTHER" id="PTHR21666:SF263">
    <property type="entry name" value="MUREIN HYDROLASE ACTIVATOR NLPD"/>
    <property type="match status" value="1"/>
</dbReference>
<dbReference type="InterPro" id="IPR050570">
    <property type="entry name" value="Cell_wall_metabolism_enzyme"/>
</dbReference>
<sequence>MHWCWPLNGKIIHKFSNFENGHKGIDIFSFRTSFILAASSGQAVYCGSDFKGYGNLIIIQHENDYLTAYAHVEKFLIKLNKKIKLGQKIAIIKNNNKNLNKIIHFEIRYKGKAVNPLHYLPKRSTLK</sequence>
<dbReference type="CDD" id="cd12797">
    <property type="entry name" value="M23_peptidase"/>
    <property type="match status" value="1"/>
</dbReference>
<dbReference type="Gene3D" id="2.70.70.10">
    <property type="entry name" value="Glucose Permease (Domain IIA)"/>
    <property type="match status" value="1"/>
</dbReference>
<protein>
    <recommendedName>
        <fullName evidence="2">M23ase beta-sheet core domain-containing protein</fullName>
    </recommendedName>
</protein>
<dbReference type="InterPro" id="IPR016047">
    <property type="entry name" value="M23ase_b-sheet_dom"/>
</dbReference>
<accession>A0A4D6YBD3</accession>
<reference evidence="3 4" key="1">
    <citation type="submission" date="2018-10" db="EMBL/GenBank/DDBJ databases">
        <title>Comparative functional genomics of the obligate endosymbiont Buchnera aphidicola.</title>
        <authorList>
            <person name="Chong R.A."/>
        </authorList>
    </citation>
    <scope>NUCLEOTIDE SEQUENCE [LARGE SCALE GENOMIC DNA]</scope>
    <source>
        <strain evidence="3 4">Mrh</strain>
    </source>
</reference>
<dbReference type="GO" id="GO:0009279">
    <property type="term" value="C:cell outer membrane"/>
    <property type="evidence" value="ECO:0007669"/>
    <property type="project" value="TreeGrafter"/>
</dbReference>
<dbReference type="SUPFAM" id="SSF51261">
    <property type="entry name" value="Duplicated hybrid motif"/>
    <property type="match status" value="1"/>
</dbReference>
<feature type="domain" description="M23ase beta-sheet core" evidence="2">
    <location>
        <begin position="21"/>
        <end position="116"/>
    </location>
</feature>
<dbReference type="GO" id="GO:0004222">
    <property type="term" value="F:metalloendopeptidase activity"/>
    <property type="evidence" value="ECO:0007669"/>
    <property type="project" value="TreeGrafter"/>
</dbReference>
<evidence type="ECO:0000256" key="1">
    <source>
        <dbReference type="ARBA" id="ARBA00038420"/>
    </source>
</evidence>
<dbReference type="Proteomes" id="UP000298566">
    <property type="component" value="Chromosome"/>
</dbReference>
<comment type="similarity">
    <text evidence="1">Belongs to the E.coli NlpD/Haemophilus LppB family.</text>
</comment>
<evidence type="ECO:0000313" key="3">
    <source>
        <dbReference type="EMBL" id="QCI23388.1"/>
    </source>
</evidence>
<dbReference type="Pfam" id="PF01551">
    <property type="entry name" value="Peptidase_M23"/>
    <property type="match status" value="1"/>
</dbReference>
<organism evidence="3 4">
    <name type="scientific">Buchnera aphidicola subsp. Melaphis rhois</name>
    <dbReference type="NCBI Taxonomy" id="118103"/>
    <lineage>
        <taxon>Bacteria</taxon>
        <taxon>Pseudomonadati</taxon>
        <taxon>Pseudomonadota</taxon>
        <taxon>Gammaproteobacteria</taxon>
        <taxon>Enterobacterales</taxon>
        <taxon>Erwiniaceae</taxon>
        <taxon>Buchnera</taxon>
    </lineage>
</organism>
<dbReference type="OrthoDB" id="9795421at2"/>
<dbReference type="GO" id="GO:0032153">
    <property type="term" value="C:cell division site"/>
    <property type="evidence" value="ECO:0007669"/>
    <property type="project" value="TreeGrafter"/>
</dbReference>
<proteinExistence type="inferred from homology"/>
<evidence type="ECO:0000259" key="2">
    <source>
        <dbReference type="Pfam" id="PF01551"/>
    </source>
</evidence>
<dbReference type="InterPro" id="IPR011055">
    <property type="entry name" value="Dup_hybrid_motif"/>
</dbReference>
<dbReference type="AlphaFoldDB" id="A0A4D6YBD3"/>
<dbReference type="EMBL" id="CP033004">
    <property type="protein sequence ID" value="QCI23388.1"/>
    <property type="molecule type" value="Genomic_DNA"/>
</dbReference>
<evidence type="ECO:0000313" key="4">
    <source>
        <dbReference type="Proteomes" id="UP000298566"/>
    </source>
</evidence>
<gene>
    <name evidence="3" type="ORF">D9V73_01935</name>
</gene>
<name>A0A4D6YBD3_BUCMH</name>
<dbReference type="RefSeq" id="WP_158336597.1">
    <property type="nucleotide sequence ID" value="NZ_CP033004.1"/>
</dbReference>